<dbReference type="InterPro" id="IPR046105">
    <property type="entry name" value="DUF6042"/>
</dbReference>
<dbReference type="Pfam" id="PF19508">
    <property type="entry name" value="DUF6042"/>
    <property type="match status" value="1"/>
</dbReference>
<dbReference type="RefSeq" id="WP_253761804.1">
    <property type="nucleotide sequence ID" value="NZ_JAMZDZ010000001.1"/>
</dbReference>
<comment type="caution">
    <text evidence="1">The sequence shown here is derived from an EMBL/GenBank/DDBJ whole genome shotgun (WGS) entry which is preliminary data.</text>
</comment>
<evidence type="ECO:0000313" key="1">
    <source>
        <dbReference type="EMBL" id="MFC4133995.1"/>
    </source>
</evidence>
<evidence type="ECO:0000313" key="2">
    <source>
        <dbReference type="Proteomes" id="UP001595816"/>
    </source>
</evidence>
<accession>A0ABV8LSF8</accession>
<proteinExistence type="predicted"/>
<organism evidence="1 2">
    <name type="scientific">Hamadaea flava</name>
    <dbReference type="NCBI Taxonomy" id="1742688"/>
    <lineage>
        <taxon>Bacteria</taxon>
        <taxon>Bacillati</taxon>
        <taxon>Actinomycetota</taxon>
        <taxon>Actinomycetes</taxon>
        <taxon>Micromonosporales</taxon>
        <taxon>Micromonosporaceae</taxon>
        <taxon>Hamadaea</taxon>
    </lineage>
</organism>
<reference evidence="2" key="1">
    <citation type="journal article" date="2019" name="Int. J. Syst. Evol. Microbiol.">
        <title>The Global Catalogue of Microorganisms (GCM) 10K type strain sequencing project: providing services to taxonomists for standard genome sequencing and annotation.</title>
        <authorList>
            <consortium name="The Broad Institute Genomics Platform"/>
            <consortium name="The Broad Institute Genome Sequencing Center for Infectious Disease"/>
            <person name="Wu L."/>
            <person name="Ma J."/>
        </authorList>
    </citation>
    <scope>NUCLEOTIDE SEQUENCE [LARGE SCALE GENOMIC DNA]</scope>
    <source>
        <strain evidence="2">CGMCC 4.7289</strain>
    </source>
</reference>
<gene>
    <name evidence="1" type="ORF">ACFOZ4_25580</name>
</gene>
<name>A0ABV8LSF8_9ACTN</name>
<sequence length="254" mass="28032">MHPSWVRWLPCAVASLRVVPDDDGPPRFPRSWYDRAELGLPWDEPVWCDPGPVEEWFEQSPGHSEDEVRSHYDQVVEARTRRIETFTECCSRAGIPVPLTLRQLVDCLVALGVLDELTGPGGEAWLVTQFAANPLDVLPLTPQEAAEEAAAQMLERGVLAGIGLRRLAEEQAPDGGGKTVWLTLRRLGDEIGLTPAATRLALDLIAAEESWIAVESGVDLLTVGLDEAFVIRADHSRLAQVYDMDELIAPEHMI</sequence>
<protein>
    <submittedName>
        <fullName evidence="1">DUF6042 family protein</fullName>
    </submittedName>
</protein>
<dbReference type="EMBL" id="JBHSAY010000015">
    <property type="protein sequence ID" value="MFC4133995.1"/>
    <property type="molecule type" value="Genomic_DNA"/>
</dbReference>
<dbReference type="Proteomes" id="UP001595816">
    <property type="component" value="Unassembled WGS sequence"/>
</dbReference>
<keyword evidence="2" id="KW-1185">Reference proteome</keyword>